<accession>A0A1X7I233</accession>
<dbReference type="Gene3D" id="3.30.1330.60">
    <property type="entry name" value="OmpA-like domain"/>
    <property type="match status" value="1"/>
</dbReference>
<dbReference type="PANTHER" id="PTHR30329:SF21">
    <property type="entry name" value="LIPOPROTEIN YIAD-RELATED"/>
    <property type="match status" value="1"/>
</dbReference>
<dbReference type="CDD" id="cd07185">
    <property type="entry name" value="OmpA_C-like"/>
    <property type="match status" value="1"/>
</dbReference>
<dbReference type="InterPro" id="IPR011659">
    <property type="entry name" value="WD40"/>
</dbReference>
<dbReference type="Pfam" id="PF00691">
    <property type="entry name" value="OmpA"/>
    <property type="match status" value="1"/>
</dbReference>
<keyword evidence="3" id="KW-0998">Cell outer membrane</keyword>
<dbReference type="PANTHER" id="PTHR30329">
    <property type="entry name" value="STATOR ELEMENT OF FLAGELLAR MOTOR COMPLEX"/>
    <property type="match status" value="1"/>
</dbReference>
<dbReference type="InterPro" id="IPR006665">
    <property type="entry name" value="OmpA-like"/>
</dbReference>
<dbReference type="SUPFAM" id="SSF69322">
    <property type="entry name" value="Tricorn protease domain 2"/>
    <property type="match status" value="1"/>
</dbReference>
<evidence type="ECO:0000259" key="5">
    <source>
        <dbReference type="PROSITE" id="PS51123"/>
    </source>
</evidence>
<evidence type="ECO:0000313" key="6">
    <source>
        <dbReference type="EMBL" id="SMG08432.1"/>
    </source>
</evidence>
<feature type="domain" description="OmpA-like" evidence="5">
    <location>
        <begin position="581"/>
        <end position="698"/>
    </location>
</feature>
<dbReference type="PRINTS" id="PR01021">
    <property type="entry name" value="OMPADOMAIN"/>
</dbReference>
<evidence type="ECO:0000313" key="7">
    <source>
        <dbReference type="Proteomes" id="UP000193804"/>
    </source>
</evidence>
<dbReference type="CDD" id="cd15482">
    <property type="entry name" value="Sialidase_non-viral"/>
    <property type="match status" value="1"/>
</dbReference>
<dbReference type="GO" id="GO:0009279">
    <property type="term" value="C:cell outer membrane"/>
    <property type="evidence" value="ECO:0007669"/>
    <property type="project" value="UniProtKB-SubCell"/>
</dbReference>
<dbReference type="InterPro" id="IPR050330">
    <property type="entry name" value="Bact_OuterMem_StrucFunc"/>
</dbReference>
<dbReference type="InterPro" id="IPR036737">
    <property type="entry name" value="OmpA-like_sf"/>
</dbReference>
<dbReference type="EMBL" id="FXAW01000001">
    <property type="protein sequence ID" value="SMG08432.1"/>
    <property type="molecule type" value="Genomic_DNA"/>
</dbReference>
<dbReference type="SUPFAM" id="SSF103088">
    <property type="entry name" value="OmpA-like"/>
    <property type="match status" value="1"/>
</dbReference>
<evidence type="ECO:0000256" key="2">
    <source>
        <dbReference type="ARBA" id="ARBA00023136"/>
    </source>
</evidence>
<evidence type="ECO:0000256" key="1">
    <source>
        <dbReference type="ARBA" id="ARBA00004442"/>
    </source>
</evidence>
<dbReference type="Proteomes" id="UP000193804">
    <property type="component" value="Unassembled WGS sequence"/>
</dbReference>
<dbReference type="Gene3D" id="2.120.10.30">
    <property type="entry name" value="TolB, C-terminal domain"/>
    <property type="match status" value="1"/>
</dbReference>
<dbReference type="AlphaFoldDB" id="A0A1X7I233"/>
<dbReference type="Pfam" id="PF07676">
    <property type="entry name" value="PD40"/>
    <property type="match status" value="2"/>
</dbReference>
<evidence type="ECO:0000256" key="3">
    <source>
        <dbReference type="ARBA" id="ARBA00023237"/>
    </source>
</evidence>
<keyword evidence="2 4" id="KW-0472">Membrane</keyword>
<keyword evidence="7" id="KW-1185">Reference proteome</keyword>
<protein>
    <submittedName>
        <fullName evidence="6">Outer membrane protein OmpA</fullName>
    </submittedName>
</protein>
<organism evidence="6 7">
    <name type="scientific">Marivirga sericea</name>
    <dbReference type="NCBI Taxonomy" id="1028"/>
    <lineage>
        <taxon>Bacteria</taxon>
        <taxon>Pseudomonadati</taxon>
        <taxon>Bacteroidota</taxon>
        <taxon>Cytophagia</taxon>
        <taxon>Cytophagales</taxon>
        <taxon>Marivirgaceae</taxon>
        <taxon>Marivirga</taxon>
    </lineage>
</organism>
<evidence type="ECO:0000256" key="4">
    <source>
        <dbReference type="PROSITE-ProRule" id="PRU00473"/>
    </source>
</evidence>
<dbReference type="SUPFAM" id="SSF82171">
    <property type="entry name" value="DPP6 N-terminal domain-like"/>
    <property type="match status" value="1"/>
</dbReference>
<reference evidence="7" key="1">
    <citation type="submission" date="2017-04" db="EMBL/GenBank/DDBJ databases">
        <authorList>
            <person name="Varghese N."/>
            <person name="Submissions S."/>
        </authorList>
    </citation>
    <scope>NUCLEOTIDE SEQUENCE [LARGE SCALE GENOMIC DNA]</scope>
    <source>
        <strain evidence="7">DSM 4125</strain>
    </source>
</reference>
<dbReference type="InterPro" id="IPR011042">
    <property type="entry name" value="6-blade_b-propeller_TolB-like"/>
</dbReference>
<comment type="subcellular location">
    <subcellularLocation>
        <location evidence="1">Cell outer membrane</location>
    </subcellularLocation>
</comment>
<dbReference type="InterPro" id="IPR006664">
    <property type="entry name" value="OMP_bac"/>
</dbReference>
<dbReference type="STRING" id="1028.SAMN05661096_00134"/>
<proteinExistence type="predicted"/>
<sequence>MKKTMKNIDKIFLFTLLIFWCFSGLGQSQKDSIEQVLDSIYPKKIVSEISTEKFTEYAPSISANGRTLIYESNKDGSWKLYLTRDENGTWGDEISLDSINNFGDSIDVISGPNFSYDGNRIYFHASFDDGYGSEDIFYSERIGDTWSKPKNLGPEINSRSFDGFPTITTDGKTLYFARNSKNVPEGVTEFCYEIYVSQKTDSGWTEPTVLPYPVNLGCEKAPKIMADNRTLIFASLREGGIGGFDLYQTNLNADGDWVSPVPLEYVNTTDNDLFSCISASGEIMYFSKKDDIYSVEIPQEYRQFQNVTIQGLIRDADSQEGLSAALRITDANTSESITSFDNNPSDGFYSIVLSTGRAYNLEVRKDEYSSALYYYDLRDIESYKEYEQNIDLFTTAHLNVNIYDIELYDPLTATITIKNDIGRTVEIVESDGETWKTRLDLPIGNAFTVEVESENFKPKSFSIDLRGLILYREYEQDIELIPEKVGVPINVNDLLSGGSVSSSQLIIRNKTRNEEIVISGNQTVNLRVGDRYLVEASSDRGYAFNSTEIGITKEGKLQTIDEETGEIKKDSKRVELRLQPLSKDANLTLKDIYFESNSSDLFESSFEELDRVIKLMKSYPSMKIEIAAHTDDIGAAEYNVRLSKERANSVINYVTSNSIEEERLISKGYGESKPVVLNDSEENRGKNRRVELKILDIKLAQND</sequence>
<dbReference type="RefSeq" id="WP_085515159.1">
    <property type="nucleotide sequence ID" value="NZ_FXAW01000001.1"/>
</dbReference>
<dbReference type="PROSITE" id="PS51123">
    <property type="entry name" value="OMPA_2"/>
    <property type="match status" value="1"/>
</dbReference>
<name>A0A1X7I233_9BACT</name>
<dbReference type="OrthoDB" id="911314at2"/>
<gene>
    <name evidence="6" type="ORF">SAMN05661096_00134</name>
</gene>